<feature type="domain" description="F-box" evidence="2">
    <location>
        <begin position="39"/>
        <end position="75"/>
    </location>
</feature>
<dbReference type="PANTHER" id="PTHR34223">
    <property type="entry name" value="OS11G0201299 PROTEIN"/>
    <property type="match status" value="1"/>
</dbReference>
<dbReference type="Gramene" id="OBART04G15290.1">
    <property type="protein sequence ID" value="OBART04G15290.1"/>
    <property type="gene ID" value="OBART04G15290"/>
</dbReference>
<protein>
    <recommendedName>
        <fullName evidence="2">F-box domain-containing protein</fullName>
    </recommendedName>
</protein>
<dbReference type="InterPro" id="IPR036047">
    <property type="entry name" value="F-box-like_dom_sf"/>
</dbReference>
<feature type="compositionally biased region" description="Basic residues" evidence="1">
    <location>
        <begin position="751"/>
        <end position="762"/>
    </location>
</feature>
<keyword evidence="4" id="KW-1185">Reference proteome</keyword>
<sequence>MEGIPQTAAAAAAAAEASEPPRKRARVDGGGGGAGEEEEDRLSDLPDCLLEDILAHLGSRQAVQTSVLSRRWRNLWRGVRVVVIDVGSFRLPGADGDPPRFRLDRIEDFADGVLSPSLHPGAARELDALRMRLDEDAVTTNFQRWIRRALWRRPATVDLYYLPRRSFSWPPAVPLTPVTARCSYAHGTIASPTLKRLALVSPINGCFVREQRLTAPGLTSLRLVLPYSREEGVRVITDAPLTSLVDASITIVDTDPGDPRNRRVNQFKVDFLVAISNLLGRLTSVRNLDLTGLNATALLDNKSQEFPMFPYLTTLLLNECDIGYKYHVLRSILQNAPNLEQLRLHNCKFVGKSRRKAGQTQSKEKTSKCSSSTLSSACSSLKSVEIKHPRGEPSHDLLHEFLKEIPHNQWRKRSIDEETISIELNRNLTKLPPRKRARSAGAEDRLSDLPDCLLHDILALVGSRQAVRTSVLSRRWRGLWRSAPRVDIDQREFRRACGGEEGEPVVDCDGFEDFADGILFITFGRWVRRALTGRLKRLHLFGVHLGFISGDGGRLAELLPVLEDLRMESCTFGHEPSSPTTTIAIPTLRSLALAVVPRRTARPYALTVASPRVASLRLFLPFSRTRAAAVRVAPAEEGEALASLVTASITVLETDQELNRRMNKHKLDFLASTRNMLDRFPNVRNLDLSGFPTIALLDKASQEFPTLPSLTTLLLSECDVGANCYVLKSVLRNAPNLEHLRLHRCKFLGTPKRKRGNSRSKGKSSSTCLDSLSSKCKSLQSVEIKFRPIDNVRHHDLVGLLKEMLGETKRQHCKKSISEGTVTILIPIT</sequence>
<feature type="compositionally biased region" description="Low complexity" evidence="1">
    <location>
        <begin position="8"/>
        <end position="17"/>
    </location>
</feature>
<feature type="region of interest" description="Disordered" evidence="1">
    <location>
        <begin position="751"/>
        <end position="770"/>
    </location>
</feature>
<accession>A0A0D3FWS6</accession>
<name>A0A0D3FWS6_9ORYZ</name>
<dbReference type="InterPro" id="IPR053197">
    <property type="entry name" value="F-box_SCFL_complex_component"/>
</dbReference>
<dbReference type="eggNOG" id="ENOG502T11G">
    <property type="taxonomic scope" value="Eukaryota"/>
</dbReference>
<evidence type="ECO:0000256" key="1">
    <source>
        <dbReference type="SAM" id="MobiDB-lite"/>
    </source>
</evidence>
<reference evidence="3" key="2">
    <citation type="submission" date="2015-03" db="UniProtKB">
        <authorList>
            <consortium name="EnsemblPlants"/>
        </authorList>
    </citation>
    <scope>IDENTIFICATION</scope>
</reference>
<dbReference type="InterPro" id="IPR001810">
    <property type="entry name" value="F-box_dom"/>
</dbReference>
<dbReference type="PROSITE" id="PS50181">
    <property type="entry name" value="FBOX"/>
    <property type="match status" value="2"/>
</dbReference>
<organism evidence="3">
    <name type="scientific">Oryza barthii</name>
    <dbReference type="NCBI Taxonomy" id="65489"/>
    <lineage>
        <taxon>Eukaryota</taxon>
        <taxon>Viridiplantae</taxon>
        <taxon>Streptophyta</taxon>
        <taxon>Embryophyta</taxon>
        <taxon>Tracheophyta</taxon>
        <taxon>Spermatophyta</taxon>
        <taxon>Magnoliopsida</taxon>
        <taxon>Liliopsida</taxon>
        <taxon>Poales</taxon>
        <taxon>Poaceae</taxon>
        <taxon>BOP clade</taxon>
        <taxon>Oryzoideae</taxon>
        <taxon>Oryzeae</taxon>
        <taxon>Oryzinae</taxon>
        <taxon>Oryza</taxon>
    </lineage>
</organism>
<dbReference type="PANTHER" id="PTHR34223:SF106">
    <property type="entry name" value="MEIOTIC F-BOX PROTEIN MOF"/>
    <property type="match status" value="1"/>
</dbReference>
<dbReference type="STRING" id="65489.A0A0D3FWS6"/>
<dbReference type="EnsemblPlants" id="OBART04G15290.1">
    <property type="protein sequence ID" value="OBART04G15290.1"/>
    <property type="gene ID" value="OBART04G15290"/>
</dbReference>
<dbReference type="SMART" id="SM00256">
    <property type="entry name" value="FBOX"/>
    <property type="match status" value="2"/>
</dbReference>
<dbReference type="InterPro" id="IPR053781">
    <property type="entry name" value="F-box_AtFBL13-like"/>
</dbReference>
<feature type="region of interest" description="Disordered" evidence="1">
    <location>
        <begin position="353"/>
        <end position="373"/>
    </location>
</feature>
<dbReference type="Gene3D" id="3.80.10.10">
    <property type="entry name" value="Ribonuclease Inhibitor"/>
    <property type="match status" value="2"/>
</dbReference>
<dbReference type="AlphaFoldDB" id="A0A0D3FWS6"/>
<dbReference type="HOGENOM" id="CLU_400292_0_0_1"/>
<dbReference type="InterPro" id="IPR032675">
    <property type="entry name" value="LRR_dom_sf"/>
</dbReference>
<evidence type="ECO:0000313" key="3">
    <source>
        <dbReference type="EnsemblPlants" id="OBART04G15290.1"/>
    </source>
</evidence>
<dbReference type="Proteomes" id="UP000026960">
    <property type="component" value="Chromosome 4"/>
</dbReference>
<dbReference type="SUPFAM" id="SSF52047">
    <property type="entry name" value="RNI-like"/>
    <property type="match status" value="1"/>
</dbReference>
<proteinExistence type="predicted"/>
<feature type="domain" description="F-box" evidence="2">
    <location>
        <begin position="443"/>
        <end position="496"/>
    </location>
</feature>
<dbReference type="SUPFAM" id="SSF81383">
    <property type="entry name" value="F-box domain"/>
    <property type="match status" value="2"/>
</dbReference>
<dbReference type="CDD" id="cd22160">
    <property type="entry name" value="F-box_AtFBL13-like"/>
    <property type="match status" value="2"/>
</dbReference>
<evidence type="ECO:0000259" key="2">
    <source>
        <dbReference type="PROSITE" id="PS50181"/>
    </source>
</evidence>
<dbReference type="Pfam" id="PF00646">
    <property type="entry name" value="F-box"/>
    <property type="match status" value="2"/>
</dbReference>
<reference evidence="3" key="1">
    <citation type="journal article" date="2009" name="Rice">
        <title>De Novo Next Generation Sequencing of Plant Genomes.</title>
        <authorList>
            <person name="Rounsley S."/>
            <person name="Marri P.R."/>
            <person name="Yu Y."/>
            <person name="He R."/>
            <person name="Sisneros N."/>
            <person name="Goicoechea J.L."/>
            <person name="Lee S.J."/>
            <person name="Angelova A."/>
            <person name="Kudrna D."/>
            <person name="Luo M."/>
            <person name="Affourtit J."/>
            <person name="Desany B."/>
            <person name="Knight J."/>
            <person name="Niazi F."/>
            <person name="Egholm M."/>
            <person name="Wing R.A."/>
        </authorList>
    </citation>
    <scope>NUCLEOTIDE SEQUENCE [LARGE SCALE GENOMIC DNA]</scope>
    <source>
        <strain evidence="3">cv. IRGC 105608</strain>
    </source>
</reference>
<dbReference type="PaxDb" id="65489-OBART04G15290.1"/>
<feature type="region of interest" description="Disordered" evidence="1">
    <location>
        <begin position="1"/>
        <end position="42"/>
    </location>
</feature>
<evidence type="ECO:0000313" key="4">
    <source>
        <dbReference type="Proteomes" id="UP000026960"/>
    </source>
</evidence>